<dbReference type="Proteomes" id="UP000076021">
    <property type="component" value="Chromosome"/>
</dbReference>
<keyword evidence="2" id="KW-0808">Transferase</keyword>
<name>A0A143HCB4_9BACL</name>
<evidence type="ECO:0000313" key="2">
    <source>
        <dbReference type="EMBL" id="AMW99388.1"/>
    </source>
</evidence>
<dbReference type="STRING" id="241244.ATY39_07860"/>
<dbReference type="RefSeq" id="WP_066788208.1">
    <property type="nucleotide sequence ID" value="NZ_CP014806.1"/>
</dbReference>
<accession>A0A143HCB4</accession>
<dbReference type="OrthoDB" id="375220at2"/>
<dbReference type="InterPro" id="IPR037523">
    <property type="entry name" value="VOC_core"/>
</dbReference>
<dbReference type="KEGG" id="rst:ATY39_07860"/>
<dbReference type="AlphaFoldDB" id="A0A143HCB4"/>
<evidence type="ECO:0000313" key="3">
    <source>
        <dbReference type="Proteomes" id="UP000076021"/>
    </source>
</evidence>
<gene>
    <name evidence="2" type="ORF">ATY39_07860</name>
</gene>
<protein>
    <submittedName>
        <fullName evidence="2">Glutathione transferase</fullName>
    </submittedName>
</protein>
<dbReference type="PROSITE" id="PS51819">
    <property type="entry name" value="VOC"/>
    <property type="match status" value="1"/>
</dbReference>
<dbReference type="EMBL" id="CP014806">
    <property type="protein sequence ID" value="AMW99388.1"/>
    <property type="molecule type" value="Genomic_DNA"/>
</dbReference>
<reference evidence="3" key="2">
    <citation type="submission" date="2016-03" db="EMBL/GenBank/DDBJ databases">
        <authorList>
            <person name="Ploux O."/>
        </authorList>
    </citation>
    <scope>NUCLEOTIDE SEQUENCE [LARGE SCALE GENOMIC DNA]</scope>
    <source>
        <strain evidence="3">PP9</strain>
    </source>
</reference>
<dbReference type="InterPro" id="IPR004360">
    <property type="entry name" value="Glyas_Fos-R_dOase_dom"/>
</dbReference>
<keyword evidence="3" id="KW-1185">Reference proteome</keyword>
<dbReference type="Pfam" id="PF00903">
    <property type="entry name" value="Glyoxalase"/>
    <property type="match status" value="1"/>
</dbReference>
<dbReference type="GO" id="GO:0016740">
    <property type="term" value="F:transferase activity"/>
    <property type="evidence" value="ECO:0007669"/>
    <property type="project" value="UniProtKB-KW"/>
</dbReference>
<evidence type="ECO:0000259" key="1">
    <source>
        <dbReference type="PROSITE" id="PS51819"/>
    </source>
</evidence>
<proteinExistence type="predicted"/>
<reference evidence="2 3" key="1">
    <citation type="journal article" date="2016" name="Genome Announc.">
        <title>Whole-Genome Sequence of Rummeliibacillus stabekisii Strain PP9 Isolated from Antarctic Soil.</title>
        <authorList>
            <person name="da Mota F.F."/>
            <person name="Vollu R.E."/>
            <person name="Jurelevicius D."/>
            <person name="Seldin L."/>
        </authorList>
    </citation>
    <scope>NUCLEOTIDE SEQUENCE [LARGE SCALE GENOMIC DNA]</scope>
    <source>
        <strain evidence="2 3">PP9</strain>
    </source>
</reference>
<dbReference type="Gene3D" id="3.10.180.10">
    <property type="entry name" value="2,3-Dihydroxybiphenyl 1,2-Dioxygenase, domain 1"/>
    <property type="match status" value="1"/>
</dbReference>
<organism evidence="2 3">
    <name type="scientific">Rummeliibacillus stabekisii</name>
    <dbReference type="NCBI Taxonomy" id="241244"/>
    <lineage>
        <taxon>Bacteria</taxon>
        <taxon>Bacillati</taxon>
        <taxon>Bacillota</taxon>
        <taxon>Bacilli</taxon>
        <taxon>Bacillales</taxon>
        <taxon>Caryophanaceae</taxon>
        <taxon>Rummeliibacillus</taxon>
    </lineage>
</organism>
<dbReference type="InterPro" id="IPR029068">
    <property type="entry name" value="Glyas_Bleomycin-R_OHBP_Dase"/>
</dbReference>
<feature type="domain" description="VOC" evidence="1">
    <location>
        <begin position="1"/>
        <end position="126"/>
    </location>
</feature>
<dbReference type="CDD" id="cd06587">
    <property type="entry name" value="VOC"/>
    <property type="match status" value="1"/>
</dbReference>
<sequence length="152" mass="18001">MYEAHLPVRNLQRTVEFYLKLDLEIAYQSEKVVFFWIDKGKSWLVLWETEKVRTPYHPSLRHVAFRIDRPNMNDIKNWLEERGIAIKSAFGFSDEEQPLVLNNNPQAHAAIYFEDPDGNSLECISPLRLNFEEAFEQMSLKTWEQIKEKGLN</sequence>
<dbReference type="SUPFAM" id="SSF54593">
    <property type="entry name" value="Glyoxalase/Bleomycin resistance protein/Dihydroxybiphenyl dioxygenase"/>
    <property type="match status" value="1"/>
</dbReference>